<comment type="caution">
    <text evidence="1">The sequence shown here is derived from an EMBL/GenBank/DDBJ whole genome shotgun (WGS) entry which is preliminary data.</text>
</comment>
<gene>
    <name evidence="1" type="ORF">GW587_20210</name>
</gene>
<evidence type="ECO:0000313" key="1">
    <source>
        <dbReference type="EMBL" id="NGZ86573.1"/>
    </source>
</evidence>
<keyword evidence="2" id="KW-1185">Reference proteome</keyword>
<name>A0ABX0FQ16_9BURK</name>
<sequence length="150" mass="16023">MGLREQITDDMKAAMRAKETGKLNTIRLVIAEIKRKEVDERIEITDDQTVVAIVEKMIKQRKDSITQFEAGGRADLADIEKAELVVLTAYMPAGLSDEEIAAEVTAAVAASGAAGPQDMGKVMAIVKPKLAGRADMTVVSALVKKALSPA</sequence>
<dbReference type="PANTHER" id="PTHR28055:SF1">
    <property type="entry name" value="ALTERED INHERITANCE OF MITOCHONDRIA PROTEIN 41, MITOCHONDRIAL"/>
    <property type="match status" value="1"/>
</dbReference>
<dbReference type="EMBL" id="JAADJT010000009">
    <property type="protein sequence ID" value="NGZ86573.1"/>
    <property type="molecule type" value="Genomic_DNA"/>
</dbReference>
<dbReference type="Gene3D" id="1.10.10.410">
    <property type="match status" value="1"/>
</dbReference>
<dbReference type="InterPro" id="IPR003789">
    <property type="entry name" value="Asn/Gln_tRNA_amidoTrase-B-like"/>
</dbReference>
<dbReference type="Proteomes" id="UP000666369">
    <property type="component" value="Unassembled WGS sequence"/>
</dbReference>
<reference evidence="2" key="1">
    <citation type="submission" date="2023-07" db="EMBL/GenBank/DDBJ databases">
        <title>Duganella aceri sp. nov., isolated from tree sap.</title>
        <authorList>
            <person name="Kim I.S."/>
        </authorList>
    </citation>
    <scope>NUCLEOTIDE SEQUENCE [LARGE SCALE GENOMIC DNA]</scope>
    <source>
        <strain evidence="2">SAP-35</strain>
    </source>
</reference>
<dbReference type="RefSeq" id="WP_166106414.1">
    <property type="nucleotide sequence ID" value="NZ_JAADJT010000009.1"/>
</dbReference>
<organism evidence="1 2">
    <name type="scientific">Duganella aceris</name>
    <dbReference type="NCBI Taxonomy" id="2703883"/>
    <lineage>
        <taxon>Bacteria</taxon>
        <taxon>Pseudomonadati</taxon>
        <taxon>Pseudomonadota</taxon>
        <taxon>Betaproteobacteria</taxon>
        <taxon>Burkholderiales</taxon>
        <taxon>Oxalobacteraceae</taxon>
        <taxon>Telluria group</taxon>
        <taxon>Duganella</taxon>
    </lineage>
</organism>
<dbReference type="SUPFAM" id="SSF89095">
    <property type="entry name" value="GatB/YqeY motif"/>
    <property type="match status" value="1"/>
</dbReference>
<proteinExistence type="predicted"/>
<dbReference type="InterPro" id="IPR019004">
    <property type="entry name" value="YqeY/Aim41"/>
</dbReference>
<dbReference type="InterPro" id="IPR023168">
    <property type="entry name" value="GatB_Yqey_C_2"/>
</dbReference>
<dbReference type="Gene3D" id="1.10.1510.10">
    <property type="entry name" value="Uncharacterised protein YqeY/AIM41 PF09424, N-terminal domain"/>
    <property type="match status" value="1"/>
</dbReference>
<evidence type="ECO:0000313" key="2">
    <source>
        <dbReference type="Proteomes" id="UP000666369"/>
    </source>
</evidence>
<accession>A0ABX0FQ16</accession>
<dbReference type="Pfam" id="PF09424">
    <property type="entry name" value="YqeY"/>
    <property type="match status" value="1"/>
</dbReference>
<dbReference type="InterPro" id="IPR042184">
    <property type="entry name" value="YqeY/Aim41_N"/>
</dbReference>
<protein>
    <submittedName>
        <fullName evidence="1">GatB/YqeY domain-containing protein</fullName>
    </submittedName>
</protein>
<dbReference type="PANTHER" id="PTHR28055">
    <property type="entry name" value="ALTERED INHERITANCE OF MITOCHONDRIA PROTEIN 41, MITOCHONDRIAL"/>
    <property type="match status" value="1"/>
</dbReference>